<evidence type="ECO:0000313" key="2">
    <source>
        <dbReference type="Proteomes" id="UP000308600"/>
    </source>
</evidence>
<protein>
    <submittedName>
        <fullName evidence="1">Uncharacterized protein</fullName>
    </submittedName>
</protein>
<organism evidence="1 2">
    <name type="scientific">Pluteus cervinus</name>
    <dbReference type="NCBI Taxonomy" id="181527"/>
    <lineage>
        <taxon>Eukaryota</taxon>
        <taxon>Fungi</taxon>
        <taxon>Dikarya</taxon>
        <taxon>Basidiomycota</taxon>
        <taxon>Agaricomycotina</taxon>
        <taxon>Agaricomycetes</taxon>
        <taxon>Agaricomycetidae</taxon>
        <taxon>Agaricales</taxon>
        <taxon>Pluteineae</taxon>
        <taxon>Pluteaceae</taxon>
        <taxon>Pluteus</taxon>
    </lineage>
</organism>
<dbReference type="Proteomes" id="UP000308600">
    <property type="component" value="Unassembled WGS sequence"/>
</dbReference>
<reference evidence="1 2" key="1">
    <citation type="journal article" date="2019" name="Nat. Ecol. Evol.">
        <title>Megaphylogeny resolves global patterns of mushroom evolution.</title>
        <authorList>
            <person name="Varga T."/>
            <person name="Krizsan K."/>
            <person name="Foldi C."/>
            <person name="Dima B."/>
            <person name="Sanchez-Garcia M."/>
            <person name="Sanchez-Ramirez S."/>
            <person name="Szollosi G.J."/>
            <person name="Szarkandi J.G."/>
            <person name="Papp V."/>
            <person name="Albert L."/>
            <person name="Andreopoulos W."/>
            <person name="Angelini C."/>
            <person name="Antonin V."/>
            <person name="Barry K.W."/>
            <person name="Bougher N.L."/>
            <person name="Buchanan P."/>
            <person name="Buyck B."/>
            <person name="Bense V."/>
            <person name="Catcheside P."/>
            <person name="Chovatia M."/>
            <person name="Cooper J."/>
            <person name="Damon W."/>
            <person name="Desjardin D."/>
            <person name="Finy P."/>
            <person name="Geml J."/>
            <person name="Haridas S."/>
            <person name="Hughes K."/>
            <person name="Justo A."/>
            <person name="Karasinski D."/>
            <person name="Kautmanova I."/>
            <person name="Kiss B."/>
            <person name="Kocsube S."/>
            <person name="Kotiranta H."/>
            <person name="LaButti K.M."/>
            <person name="Lechner B.E."/>
            <person name="Liimatainen K."/>
            <person name="Lipzen A."/>
            <person name="Lukacs Z."/>
            <person name="Mihaltcheva S."/>
            <person name="Morgado L.N."/>
            <person name="Niskanen T."/>
            <person name="Noordeloos M.E."/>
            <person name="Ohm R.A."/>
            <person name="Ortiz-Santana B."/>
            <person name="Ovrebo C."/>
            <person name="Racz N."/>
            <person name="Riley R."/>
            <person name="Savchenko A."/>
            <person name="Shiryaev A."/>
            <person name="Soop K."/>
            <person name="Spirin V."/>
            <person name="Szebenyi C."/>
            <person name="Tomsovsky M."/>
            <person name="Tulloss R.E."/>
            <person name="Uehling J."/>
            <person name="Grigoriev I.V."/>
            <person name="Vagvolgyi C."/>
            <person name="Papp T."/>
            <person name="Martin F.M."/>
            <person name="Miettinen O."/>
            <person name="Hibbett D.S."/>
            <person name="Nagy L.G."/>
        </authorList>
    </citation>
    <scope>NUCLEOTIDE SEQUENCE [LARGE SCALE GENOMIC DNA]</scope>
    <source>
        <strain evidence="1 2">NL-1719</strain>
    </source>
</reference>
<evidence type="ECO:0000313" key="1">
    <source>
        <dbReference type="EMBL" id="TFK63651.1"/>
    </source>
</evidence>
<name>A0ACD3ADA6_9AGAR</name>
<accession>A0ACD3ADA6</accession>
<proteinExistence type="predicted"/>
<gene>
    <name evidence="1" type="ORF">BDN72DRAFT_861952</name>
</gene>
<keyword evidence="2" id="KW-1185">Reference proteome</keyword>
<dbReference type="EMBL" id="ML208512">
    <property type="protein sequence ID" value="TFK63651.1"/>
    <property type="molecule type" value="Genomic_DNA"/>
</dbReference>
<sequence>MAKGPYSEMRSTSRSADMISPEKVEKKDPRARSLTGFDKLCELHVKGMSMYERESPVIKVAWLGLVSLGDNTTCKPYGDVVHDGRGKVGQARVELIKIVRDEKSPCFEGFESSLQVYGLSVNDVNMRLHATVHRICAVLGHAYRLKLKLAHKNKQSAVGIKENLMKTHPVTGTPPQKDTEEENPGRSAGRLHPIKELRPITRIPQERLEH</sequence>